<feature type="compositionally biased region" description="Basic and acidic residues" evidence="1">
    <location>
        <begin position="77"/>
        <end position="87"/>
    </location>
</feature>
<keyword evidence="3" id="KW-1185">Reference proteome</keyword>
<evidence type="ECO:0000313" key="3">
    <source>
        <dbReference type="Proteomes" id="UP000772434"/>
    </source>
</evidence>
<feature type="region of interest" description="Disordered" evidence="1">
    <location>
        <begin position="20"/>
        <end position="95"/>
    </location>
</feature>
<gene>
    <name evidence="2" type="ORF">BDP27DRAFT_1417468</name>
</gene>
<accession>A0A9P5UAF4</accession>
<proteinExistence type="predicted"/>
<organism evidence="2 3">
    <name type="scientific">Rhodocollybia butyracea</name>
    <dbReference type="NCBI Taxonomy" id="206335"/>
    <lineage>
        <taxon>Eukaryota</taxon>
        <taxon>Fungi</taxon>
        <taxon>Dikarya</taxon>
        <taxon>Basidiomycota</taxon>
        <taxon>Agaricomycotina</taxon>
        <taxon>Agaricomycetes</taxon>
        <taxon>Agaricomycetidae</taxon>
        <taxon>Agaricales</taxon>
        <taxon>Marasmiineae</taxon>
        <taxon>Omphalotaceae</taxon>
        <taxon>Rhodocollybia</taxon>
    </lineage>
</organism>
<evidence type="ECO:0000313" key="2">
    <source>
        <dbReference type="EMBL" id="KAF9073005.1"/>
    </source>
</evidence>
<protein>
    <submittedName>
        <fullName evidence="2">Uncharacterized protein</fullName>
    </submittedName>
</protein>
<dbReference type="Proteomes" id="UP000772434">
    <property type="component" value="Unassembled WGS sequence"/>
</dbReference>
<dbReference type="EMBL" id="JADNRY010000020">
    <property type="protein sequence ID" value="KAF9073005.1"/>
    <property type="molecule type" value="Genomic_DNA"/>
</dbReference>
<comment type="caution">
    <text evidence="2">The sequence shown here is derived from an EMBL/GenBank/DDBJ whole genome shotgun (WGS) entry which is preliminary data.</text>
</comment>
<evidence type="ECO:0000256" key="1">
    <source>
        <dbReference type="SAM" id="MobiDB-lite"/>
    </source>
</evidence>
<dbReference type="AlphaFoldDB" id="A0A9P5UAF4"/>
<name>A0A9P5UAF4_9AGAR</name>
<feature type="compositionally biased region" description="Acidic residues" evidence="1">
    <location>
        <begin position="64"/>
        <end position="76"/>
    </location>
</feature>
<feature type="compositionally biased region" description="Polar residues" evidence="1">
    <location>
        <begin position="20"/>
        <end position="51"/>
    </location>
</feature>
<reference evidence="2" key="1">
    <citation type="submission" date="2020-11" db="EMBL/GenBank/DDBJ databases">
        <authorList>
            <consortium name="DOE Joint Genome Institute"/>
            <person name="Ahrendt S."/>
            <person name="Riley R."/>
            <person name="Andreopoulos W."/>
            <person name="Labutti K."/>
            <person name="Pangilinan J."/>
            <person name="Ruiz-Duenas F.J."/>
            <person name="Barrasa J.M."/>
            <person name="Sanchez-Garcia M."/>
            <person name="Camarero S."/>
            <person name="Miyauchi S."/>
            <person name="Serrano A."/>
            <person name="Linde D."/>
            <person name="Babiker R."/>
            <person name="Drula E."/>
            <person name="Ayuso-Fernandez I."/>
            <person name="Pacheco R."/>
            <person name="Padilla G."/>
            <person name="Ferreira P."/>
            <person name="Barriuso J."/>
            <person name="Kellner H."/>
            <person name="Castanera R."/>
            <person name="Alfaro M."/>
            <person name="Ramirez L."/>
            <person name="Pisabarro A.G."/>
            <person name="Kuo A."/>
            <person name="Tritt A."/>
            <person name="Lipzen A."/>
            <person name="He G."/>
            <person name="Yan M."/>
            <person name="Ng V."/>
            <person name="Cullen D."/>
            <person name="Martin F."/>
            <person name="Rosso M.-N."/>
            <person name="Henrissat B."/>
            <person name="Hibbett D."/>
            <person name="Martinez A.T."/>
            <person name="Grigoriev I.V."/>
        </authorList>
    </citation>
    <scope>NUCLEOTIDE SEQUENCE</scope>
    <source>
        <strain evidence="2">AH 40177</strain>
    </source>
</reference>
<feature type="region of interest" description="Disordered" evidence="1">
    <location>
        <begin position="135"/>
        <end position="163"/>
    </location>
</feature>
<sequence>MTSTRVDTILHAVRADLVTPNSSTSGTYQSPAAHCNNATPTATAEGSSDSDTGAARLKRREVTIEEVDDEELEMEENELRKRNRECSSDEEEWDPCASEFSEPSEYLCTQCLLCFGGTSKDAVVNADACFMQKHSSKGGRDPLALTPTPFSYPKTRLMPGKDM</sequence>